<dbReference type="InterPro" id="IPR015424">
    <property type="entry name" value="PyrdxlP-dep_Trfase"/>
</dbReference>
<organism evidence="6 7">
    <name type="scientific">Cyphellophora europaea (strain CBS 101466)</name>
    <name type="common">Phialophora europaea</name>
    <dbReference type="NCBI Taxonomy" id="1220924"/>
    <lineage>
        <taxon>Eukaryota</taxon>
        <taxon>Fungi</taxon>
        <taxon>Dikarya</taxon>
        <taxon>Ascomycota</taxon>
        <taxon>Pezizomycotina</taxon>
        <taxon>Eurotiomycetes</taxon>
        <taxon>Chaetothyriomycetidae</taxon>
        <taxon>Chaetothyriales</taxon>
        <taxon>Cyphellophoraceae</taxon>
        <taxon>Cyphellophora</taxon>
    </lineage>
</organism>
<dbReference type="PIRSF" id="PIRSF001434">
    <property type="entry name" value="CGS"/>
    <property type="match status" value="1"/>
</dbReference>
<keyword evidence="2 3" id="KW-0663">Pyridoxal phosphate</keyword>
<feature type="compositionally biased region" description="Polar residues" evidence="5">
    <location>
        <begin position="1"/>
        <end position="11"/>
    </location>
</feature>
<dbReference type="FunFam" id="3.40.640.10:FF:000072">
    <property type="entry name" value="Putative cystathionine beta-lyase"/>
    <property type="match status" value="1"/>
</dbReference>
<feature type="region of interest" description="Disordered" evidence="5">
    <location>
        <begin position="1"/>
        <end position="23"/>
    </location>
</feature>
<dbReference type="GO" id="GO:0019346">
    <property type="term" value="P:transsulfuration"/>
    <property type="evidence" value="ECO:0007669"/>
    <property type="project" value="InterPro"/>
</dbReference>
<dbReference type="Gene3D" id="3.90.1150.10">
    <property type="entry name" value="Aspartate Aminotransferase, domain 1"/>
    <property type="match status" value="1"/>
</dbReference>
<dbReference type="GeneID" id="19975883"/>
<dbReference type="VEuPathDB" id="FungiDB:HMPREF1541_08544"/>
<dbReference type="GO" id="GO:0005737">
    <property type="term" value="C:cytoplasm"/>
    <property type="evidence" value="ECO:0007669"/>
    <property type="project" value="TreeGrafter"/>
</dbReference>
<dbReference type="FunCoup" id="W2RIC8">
    <property type="interactions" value="166"/>
</dbReference>
<name>W2RIC8_CYPE1</name>
<dbReference type="GO" id="GO:0030170">
    <property type="term" value="F:pyridoxal phosphate binding"/>
    <property type="evidence" value="ECO:0007669"/>
    <property type="project" value="InterPro"/>
</dbReference>
<dbReference type="PANTHER" id="PTHR11808">
    <property type="entry name" value="TRANS-SULFURATION ENZYME FAMILY MEMBER"/>
    <property type="match status" value="1"/>
</dbReference>
<dbReference type="SUPFAM" id="SSF53383">
    <property type="entry name" value="PLP-dependent transferases"/>
    <property type="match status" value="1"/>
</dbReference>
<evidence type="ECO:0000256" key="5">
    <source>
        <dbReference type="SAM" id="MobiDB-lite"/>
    </source>
</evidence>
<dbReference type="InterPro" id="IPR015421">
    <property type="entry name" value="PyrdxlP-dep_Trfase_major"/>
</dbReference>
<dbReference type="InParanoid" id="W2RIC8"/>
<dbReference type="AlphaFoldDB" id="W2RIC8"/>
<dbReference type="RefSeq" id="XP_008721085.1">
    <property type="nucleotide sequence ID" value="XM_008722863.1"/>
</dbReference>
<dbReference type="HOGENOM" id="CLU_018986_3_0_1"/>
<comment type="cofactor">
    <cofactor evidence="1 4">
        <name>pyridoxal 5'-phosphate</name>
        <dbReference type="ChEBI" id="CHEBI:597326"/>
    </cofactor>
</comment>
<dbReference type="InterPro" id="IPR015422">
    <property type="entry name" value="PyrdxlP-dep_Trfase_small"/>
</dbReference>
<evidence type="ECO:0008006" key="8">
    <source>
        <dbReference type="Google" id="ProtNLM"/>
    </source>
</evidence>
<dbReference type="Pfam" id="PF01053">
    <property type="entry name" value="Cys_Met_Meta_PP"/>
    <property type="match status" value="2"/>
</dbReference>
<proteinExistence type="inferred from homology"/>
<dbReference type="PROSITE" id="PS00868">
    <property type="entry name" value="CYS_MET_METAB_PP"/>
    <property type="match status" value="1"/>
</dbReference>
<protein>
    <recommendedName>
        <fullName evidence="8">Cystathionine beta-lyase</fullName>
    </recommendedName>
</protein>
<evidence type="ECO:0000256" key="1">
    <source>
        <dbReference type="ARBA" id="ARBA00001933"/>
    </source>
</evidence>
<reference evidence="6 7" key="1">
    <citation type="submission" date="2013-03" db="EMBL/GenBank/DDBJ databases">
        <title>The Genome Sequence of Phialophora europaea CBS 101466.</title>
        <authorList>
            <consortium name="The Broad Institute Genomics Platform"/>
            <person name="Cuomo C."/>
            <person name="de Hoog S."/>
            <person name="Gorbushina A."/>
            <person name="Walker B."/>
            <person name="Young S.K."/>
            <person name="Zeng Q."/>
            <person name="Gargeya S."/>
            <person name="Fitzgerald M."/>
            <person name="Haas B."/>
            <person name="Abouelleil A."/>
            <person name="Allen A.W."/>
            <person name="Alvarado L."/>
            <person name="Arachchi H.M."/>
            <person name="Berlin A.M."/>
            <person name="Chapman S.B."/>
            <person name="Gainer-Dewar J."/>
            <person name="Goldberg J."/>
            <person name="Griggs A."/>
            <person name="Gujja S."/>
            <person name="Hansen M."/>
            <person name="Howarth C."/>
            <person name="Imamovic A."/>
            <person name="Ireland A."/>
            <person name="Larimer J."/>
            <person name="McCowan C."/>
            <person name="Murphy C."/>
            <person name="Pearson M."/>
            <person name="Poon T.W."/>
            <person name="Priest M."/>
            <person name="Roberts A."/>
            <person name="Saif S."/>
            <person name="Shea T."/>
            <person name="Sisk P."/>
            <person name="Sykes S."/>
            <person name="Wortman J."/>
            <person name="Nusbaum C."/>
            <person name="Birren B."/>
        </authorList>
    </citation>
    <scope>NUCLEOTIDE SEQUENCE [LARGE SCALE GENOMIC DNA]</scope>
    <source>
        <strain evidence="6 7">CBS 101466</strain>
    </source>
</reference>
<accession>W2RIC8</accession>
<dbReference type="OrthoDB" id="3512640at2759"/>
<evidence type="ECO:0000256" key="3">
    <source>
        <dbReference type="PIRSR" id="PIRSR001434-2"/>
    </source>
</evidence>
<evidence type="ECO:0000256" key="2">
    <source>
        <dbReference type="ARBA" id="ARBA00022898"/>
    </source>
</evidence>
<keyword evidence="7" id="KW-1185">Reference proteome</keyword>
<dbReference type="EMBL" id="KB822725">
    <property type="protein sequence ID" value="ETN36267.1"/>
    <property type="molecule type" value="Genomic_DNA"/>
</dbReference>
<dbReference type="InterPro" id="IPR000277">
    <property type="entry name" value="Cys/Met-Metab_PyrdxlP-dep_enz"/>
</dbReference>
<evidence type="ECO:0000313" key="6">
    <source>
        <dbReference type="EMBL" id="ETN36267.1"/>
    </source>
</evidence>
<dbReference type="eggNOG" id="KOG0053">
    <property type="taxonomic scope" value="Eukaryota"/>
</dbReference>
<dbReference type="InterPro" id="IPR054542">
    <property type="entry name" value="Cys_met_metab_PP"/>
</dbReference>
<dbReference type="GO" id="GO:0016846">
    <property type="term" value="F:carbon-sulfur lyase activity"/>
    <property type="evidence" value="ECO:0007669"/>
    <property type="project" value="TreeGrafter"/>
</dbReference>
<feature type="modified residue" description="N6-(pyridoxal phosphate)lysine" evidence="3">
    <location>
        <position position="225"/>
    </location>
</feature>
<evidence type="ECO:0000256" key="4">
    <source>
        <dbReference type="RuleBase" id="RU362118"/>
    </source>
</evidence>
<comment type="similarity">
    <text evidence="4">Belongs to the trans-sulfuration enzymes family.</text>
</comment>
<sequence length="452" mass="48825">MGNDASPSGRTPASPPQSPSSAMKFLSPATQAVHGDDVLNVIDDVAPPIHLTTTYRYPRDPDLLRPHHERPSYPVLDFGEHCYSRQSTPGLARVEGILTLLLKQPTVAYSSGLAAFHALLTMLAPKRVAIGAGYHGCHGVLNLYARASGCQILPLDCNTEELGPGDLIHLETPVNPTGLALNIQHHATKAHSRGAYLSVDSTFAPPPLQEPFALGADVVMHSGTKYLGGHSDFLCGVLACKNTDWVQRLYQDRLYLGSVMSGFDSWLLVRSLRTLELRVLRQSQAADYIVRALYQALQQQPSDLQTGCGDDSGGSSSSSSILSADDANVVRGVVKSIQHASVQPAALESASCWLRQQMPRGYGPVFGLTLHSASWARRFPSKLLLFHHATSLGGVESLIEWRTMTDATVGRDVLRVSVGVERKEDLLADLVRGMREVWAEGGGEGVQGRAKL</sequence>
<dbReference type="Proteomes" id="UP000030752">
    <property type="component" value="Unassembled WGS sequence"/>
</dbReference>
<dbReference type="Gene3D" id="3.40.640.10">
    <property type="entry name" value="Type I PLP-dependent aspartate aminotransferase-like (Major domain)"/>
    <property type="match status" value="1"/>
</dbReference>
<evidence type="ECO:0000313" key="7">
    <source>
        <dbReference type="Proteomes" id="UP000030752"/>
    </source>
</evidence>
<dbReference type="PANTHER" id="PTHR11808:SF35">
    <property type="entry name" value="CYSTATHIONINE GAMMA-SYNTHASE (AFU_ORTHOLOGUE AFUA_7G01590)"/>
    <property type="match status" value="1"/>
</dbReference>
<gene>
    <name evidence="6" type="ORF">HMPREF1541_08544</name>
</gene>
<dbReference type="STRING" id="1220924.W2RIC8"/>